<comment type="caution">
    <text evidence="7">The sequence shown here is derived from an EMBL/GenBank/DDBJ whole genome shotgun (WGS) entry which is preliminary data.</text>
</comment>
<keyword evidence="5" id="KW-0963">Cytoplasm</keyword>
<dbReference type="Gene3D" id="1.10.8.590">
    <property type="match status" value="1"/>
</dbReference>
<dbReference type="RefSeq" id="WP_034945601.1">
    <property type="nucleotide sequence ID" value="NZ_SWAD01000029.1"/>
</dbReference>
<dbReference type="Gene3D" id="3.40.1280.10">
    <property type="match status" value="1"/>
</dbReference>
<dbReference type="GO" id="GO:0160206">
    <property type="term" value="F:tRNA (cytidine(32)/uridine(32)-2'-O)-methyltransferase activity"/>
    <property type="evidence" value="ECO:0007669"/>
    <property type="project" value="UniProtKB-EC"/>
</dbReference>
<dbReference type="FunFam" id="3.40.1280.10:FF:000006">
    <property type="entry name" value="Uncharacterized tRNA/rRNA methyltransferase HI_0380"/>
    <property type="match status" value="1"/>
</dbReference>
<evidence type="ECO:0000313" key="7">
    <source>
        <dbReference type="EMBL" id="TMQ77256.1"/>
    </source>
</evidence>
<proteinExistence type="inferred from homology"/>
<dbReference type="GO" id="GO:0002128">
    <property type="term" value="P:tRNA nucleoside ribose methylation"/>
    <property type="evidence" value="ECO:0007669"/>
    <property type="project" value="TreeGrafter"/>
</dbReference>
<evidence type="ECO:0000256" key="3">
    <source>
        <dbReference type="ARBA" id="ARBA00022679"/>
    </source>
</evidence>
<keyword evidence="5" id="KW-0819">tRNA processing</keyword>
<keyword evidence="4 5" id="KW-0949">S-adenosyl-L-methionine</keyword>
<organism evidence="7 8">
    <name type="scientific">Candidatus Accumulibacter phosphatis</name>
    <dbReference type="NCBI Taxonomy" id="327160"/>
    <lineage>
        <taxon>Bacteria</taxon>
        <taxon>Pseudomonadati</taxon>
        <taxon>Pseudomonadota</taxon>
        <taxon>Betaproteobacteria</taxon>
        <taxon>Candidatus Accumulibacter</taxon>
    </lineage>
</organism>
<dbReference type="InterPro" id="IPR029028">
    <property type="entry name" value="Alpha/beta_knot_MTases"/>
</dbReference>
<dbReference type="InterPro" id="IPR029026">
    <property type="entry name" value="tRNA_m1G_MTases_N"/>
</dbReference>
<dbReference type="InterPro" id="IPR004384">
    <property type="entry name" value="RNA_MeTrfase_TrmJ/LasT"/>
</dbReference>
<dbReference type="OrthoDB" id="9806346at2"/>
<comment type="similarity">
    <text evidence="1">Belongs to the class IV-like SAM-binding methyltransferase superfamily. RNA methyltransferase TrmH family.</text>
</comment>
<comment type="function">
    <text evidence="5">Catalyzes the formation of 2'O-methylated cytidine (Cm32) or 2'O-methylated uridine (Um32) at position 32 in tRNA.</text>
</comment>
<accession>A0A5S4EPB3</accession>
<dbReference type="Proteomes" id="UP000306324">
    <property type="component" value="Unassembled WGS sequence"/>
</dbReference>
<feature type="domain" description="tRNA/rRNA methyltransferase SpoU type" evidence="6">
    <location>
        <begin position="17"/>
        <end position="166"/>
    </location>
</feature>
<sequence>MNRPARSQSSSSPLDRVRVVLSHTSHPGNIGAAARAMKTMGLSRLLLVNPKHFPDDQALARAAGAESLLVTAEVCTSVDAALADCVFACAISARQRNLGPPPLPARLAAAEILARADEGEVALLFGNETAGLSNAEVQRCQRTVFIPANPEYTSLNLAAAVQLLCYELRLAAFDGHPPVLSKTVPFASPPASHQDVQRFFEHLERVMVSSGFLDPRRPRRLLPKLRRLFGRAELECDEINILRGLLDAVERQVAGKRRMASGTSDTVDNSGS</sequence>
<dbReference type="GO" id="GO:0106339">
    <property type="term" value="F:tRNA (cytidine(32)-2'-O)-methyltransferase activity"/>
    <property type="evidence" value="ECO:0007669"/>
    <property type="project" value="RHEA"/>
</dbReference>
<comment type="subcellular location">
    <subcellularLocation>
        <location evidence="5">Cytoplasm</location>
    </subcellularLocation>
</comment>
<dbReference type="GO" id="GO:0003723">
    <property type="term" value="F:RNA binding"/>
    <property type="evidence" value="ECO:0007669"/>
    <property type="project" value="InterPro"/>
</dbReference>
<dbReference type="Pfam" id="PF00588">
    <property type="entry name" value="SpoU_methylase"/>
    <property type="match status" value="1"/>
</dbReference>
<dbReference type="GO" id="GO:0005829">
    <property type="term" value="C:cytosol"/>
    <property type="evidence" value="ECO:0007669"/>
    <property type="project" value="TreeGrafter"/>
</dbReference>
<keyword evidence="3 7" id="KW-0808">Transferase</keyword>
<comment type="catalytic activity">
    <reaction evidence="5">
        <text>cytidine(32) in tRNA + S-adenosyl-L-methionine = 2'-O-methylcytidine(32) in tRNA + S-adenosyl-L-homocysteine + H(+)</text>
        <dbReference type="Rhea" id="RHEA:42932"/>
        <dbReference type="Rhea" id="RHEA-COMP:10288"/>
        <dbReference type="Rhea" id="RHEA-COMP:10289"/>
        <dbReference type="ChEBI" id="CHEBI:15378"/>
        <dbReference type="ChEBI" id="CHEBI:57856"/>
        <dbReference type="ChEBI" id="CHEBI:59789"/>
        <dbReference type="ChEBI" id="CHEBI:74495"/>
        <dbReference type="ChEBI" id="CHEBI:82748"/>
        <dbReference type="EC" id="2.1.1.200"/>
    </reaction>
</comment>
<dbReference type="EC" id="2.1.1.200" evidence="5"/>
<dbReference type="AlphaFoldDB" id="A0A5S4EPB3"/>
<evidence type="ECO:0000256" key="2">
    <source>
        <dbReference type="ARBA" id="ARBA00022603"/>
    </source>
</evidence>
<evidence type="ECO:0000256" key="4">
    <source>
        <dbReference type="ARBA" id="ARBA00022691"/>
    </source>
</evidence>
<dbReference type="SUPFAM" id="SSF75217">
    <property type="entry name" value="alpha/beta knot"/>
    <property type="match status" value="1"/>
</dbReference>
<reference evidence="7 8" key="1">
    <citation type="submission" date="2019-04" db="EMBL/GenBank/DDBJ databases">
        <title>A novel phosphate-accumulating bacterium identified in bioreactor for phosphate removal from wastewater.</title>
        <authorList>
            <person name="Kotlyarov R.Y."/>
            <person name="Beletsky A.V."/>
            <person name="Kallistova A.Y."/>
            <person name="Dorofeev A.G."/>
            <person name="Nikolaev Y.Y."/>
            <person name="Pimenov N.V."/>
            <person name="Ravin N.V."/>
            <person name="Mardanov A.V."/>
        </authorList>
    </citation>
    <scope>NUCLEOTIDE SEQUENCE [LARGE SCALE GENOMIC DNA]</scope>
    <source>
        <strain evidence="7 8">Bin19</strain>
    </source>
</reference>
<dbReference type="NCBIfam" id="TIGR00050">
    <property type="entry name" value="rRNA_methyl_1"/>
    <property type="match status" value="1"/>
</dbReference>
<keyword evidence="2 5" id="KW-0489">Methyltransferase</keyword>
<dbReference type="PIRSF" id="PIRSF004808">
    <property type="entry name" value="LasT"/>
    <property type="match status" value="1"/>
</dbReference>
<keyword evidence="8" id="KW-1185">Reference proteome</keyword>
<evidence type="ECO:0000313" key="8">
    <source>
        <dbReference type="Proteomes" id="UP000306324"/>
    </source>
</evidence>
<protein>
    <recommendedName>
        <fullName evidence="5">tRNA (cytidine/uridine-2'-O-)-methyltransferase TrmJ</fullName>
        <ecNumber evidence="5">2.1.1.200</ecNumber>
    </recommendedName>
    <alternativeName>
        <fullName evidence="5">tRNA (cytidine(32)/uridine(32)-2'-O)-methyltransferase</fullName>
    </alternativeName>
    <alternativeName>
        <fullName evidence="5">tRNA Cm32/Um32 methyltransferase</fullName>
    </alternativeName>
</protein>
<evidence type="ECO:0000259" key="6">
    <source>
        <dbReference type="Pfam" id="PF00588"/>
    </source>
</evidence>
<dbReference type="InterPro" id="IPR001537">
    <property type="entry name" value="SpoU_MeTrfase"/>
</dbReference>
<comment type="subunit">
    <text evidence="5">Homodimer.</text>
</comment>
<comment type="catalytic activity">
    <reaction evidence="5">
        <text>uridine(32) in tRNA + S-adenosyl-L-methionine = 2'-O-methyluridine(32) in tRNA + S-adenosyl-L-homocysteine + H(+)</text>
        <dbReference type="Rhea" id="RHEA:42936"/>
        <dbReference type="Rhea" id="RHEA-COMP:10107"/>
        <dbReference type="Rhea" id="RHEA-COMP:10290"/>
        <dbReference type="ChEBI" id="CHEBI:15378"/>
        <dbReference type="ChEBI" id="CHEBI:57856"/>
        <dbReference type="ChEBI" id="CHEBI:59789"/>
        <dbReference type="ChEBI" id="CHEBI:65315"/>
        <dbReference type="ChEBI" id="CHEBI:74478"/>
        <dbReference type="EC" id="2.1.1.200"/>
    </reaction>
</comment>
<name>A0A5S4EPB3_9PROT</name>
<evidence type="ECO:0000256" key="5">
    <source>
        <dbReference type="RuleBase" id="RU362024"/>
    </source>
</evidence>
<dbReference type="EMBL" id="SWAD01000029">
    <property type="protein sequence ID" value="TMQ77256.1"/>
    <property type="molecule type" value="Genomic_DNA"/>
</dbReference>
<gene>
    <name evidence="5" type="primary">trmJ</name>
    <name evidence="7" type="ORF">ACCUM_3379</name>
</gene>
<dbReference type="CDD" id="cd18093">
    <property type="entry name" value="SpoU-like_TrmJ"/>
    <property type="match status" value="1"/>
</dbReference>
<dbReference type="PANTHER" id="PTHR42786">
    <property type="entry name" value="TRNA/RRNA METHYLTRANSFERASE"/>
    <property type="match status" value="1"/>
</dbReference>
<evidence type="ECO:0000256" key="1">
    <source>
        <dbReference type="ARBA" id="ARBA00007228"/>
    </source>
</evidence>
<dbReference type="PANTHER" id="PTHR42786:SF2">
    <property type="entry name" value="TRNA (CYTIDINE_URIDINE-2'-O-)-METHYLTRANSFERASE TRMJ"/>
    <property type="match status" value="1"/>
</dbReference>